<evidence type="ECO:0000259" key="18">
    <source>
        <dbReference type="Pfam" id="PF02931"/>
    </source>
</evidence>
<dbReference type="InterPro" id="IPR006201">
    <property type="entry name" value="Neur_channel"/>
</dbReference>
<dbReference type="GO" id="GO:0004888">
    <property type="term" value="F:transmembrane signaling receptor activity"/>
    <property type="evidence" value="ECO:0007669"/>
    <property type="project" value="InterPro"/>
</dbReference>
<keyword evidence="4" id="KW-0732">Signal</keyword>
<keyword evidence="1 16" id="KW-0813">Transport</keyword>
<dbReference type="FunFam" id="2.70.170.10:FF:000038">
    <property type="entry name" value="Glutamate-gated chloride channel alpha"/>
    <property type="match status" value="1"/>
</dbReference>
<feature type="region of interest" description="Disordered" evidence="17">
    <location>
        <begin position="35"/>
        <end position="55"/>
    </location>
</feature>
<dbReference type="WBParaSite" id="nRc.2.0.1.t43592-RA">
    <property type="protein sequence ID" value="nRc.2.0.1.t43592-RA"/>
    <property type="gene ID" value="nRc.2.0.1.g43592"/>
</dbReference>
<keyword evidence="7 16" id="KW-0406">Ion transport</keyword>
<keyword evidence="10" id="KW-0869">Chloride channel</keyword>
<evidence type="ECO:0000256" key="17">
    <source>
        <dbReference type="SAM" id="MobiDB-lite"/>
    </source>
</evidence>
<dbReference type="GO" id="GO:0034707">
    <property type="term" value="C:chloride channel complex"/>
    <property type="evidence" value="ECO:0007669"/>
    <property type="project" value="UniProtKB-KW"/>
</dbReference>
<dbReference type="AlphaFoldDB" id="A0A915KXB1"/>
<evidence type="ECO:0000256" key="12">
    <source>
        <dbReference type="ARBA" id="ARBA00023214"/>
    </source>
</evidence>
<keyword evidence="11" id="KW-0325">Glycoprotein</keyword>
<dbReference type="SUPFAM" id="SSF90112">
    <property type="entry name" value="Neurotransmitter-gated ion-channel transmembrane pore"/>
    <property type="match status" value="1"/>
</dbReference>
<evidence type="ECO:0000313" key="20">
    <source>
        <dbReference type="Proteomes" id="UP000887565"/>
    </source>
</evidence>
<dbReference type="PANTHER" id="PTHR18945">
    <property type="entry name" value="NEUROTRANSMITTER GATED ION CHANNEL"/>
    <property type="match status" value="1"/>
</dbReference>
<feature type="domain" description="Neurotransmitter-gated ion-channel transmembrane" evidence="19">
    <location>
        <begin position="283"/>
        <end position="440"/>
    </location>
</feature>
<dbReference type="OMA" id="MEYSIEV"/>
<dbReference type="InterPro" id="IPR006029">
    <property type="entry name" value="Neurotrans-gated_channel_TM"/>
</dbReference>
<keyword evidence="8 16" id="KW-0472">Membrane</keyword>
<dbReference type="CDD" id="cd19049">
    <property type="entry name" value="LGIC_TM_anion"/>
    <property type="match status" value="1"/>
</dbReference>
<proteinExistence type="inferred from homology"/>
<dbReference type="PRINTS" id="PR00253">
    <property type="entry name" value="GABAARECEPTR"/>
</dbReference>
<keyword evidence="6" id="KW-0770">Synapse</keyword>
<evidence type="ECO:0000256" key="5">
    <source>
        <dbReference type="ARBA" id="ARBA00022989"/>
    </source>
</evidence>
<dbReference type="NCBIfam" id="TIGR00860">
    <property type="entry name" value="LIC"/>
    <property type="match status" value="1"/>
</dbReference>
<comment type="subcellular location">
    <subcellularLocation>
        <location evidence="15">Postsynaptic cell membrane</location>
        <topology evidence="15">Multi-pass membrane protein</topology>
    </subcellularLocation>
</comment>
<keyword evidence="20" id="KW-1185">Reference proteome</keyword>
<evidence type="ECO:0000256" key="7">
    <source>
        <dbReference type="ARBA" id="ARBA00023065"/>
    </source>
</evidence>
<feature type="transmembrane region" description="Helical" evidence="16">
    <location>
        <begin position="276"/>
        <end position="300"/>
    </location>
</feature>
<keyword evidence="13" id="KW-0628">Postsynaptic cell membrane</keyword>
<dbReference type="InterPro" id="IPR018000">
    <property type="entry name" value="Neurotransmitter_ion_chnl_CS"/>
</dbReference>
<evidence type="ECO:0000256" key="13">
    <source>
        <dbReference type="ARBA" id="ARBA00023257"/>
    </source>
</evidence>
<dbReference type="InterPro" id="IPR038050">
    <property type="entry name" value="Neuro_actylchol_rec"/>
</dbReference>
<comment type="similarity">
    <text evidence="16">Belongs to the ligand-gated ion channel (TC 1.A.9) family.</text>
</comment>
<evidence type="ECO:0000256" key="11">
    <source>
        <dbReference type="ARBA" id="ARBA00023180"/>
    </source>
</evidence>
<comment type="caution">
    <text evidence="16">Lacks conserved residue(s) required for the propagation of feature annotation.</text>
</comment>
<evidence type="ECO:0000256" key="4">
    <source>
        <dbReference type="ARBA" id="ARBA00022729"/>
    </source>
</evidence>
<evidence type="ECO:0000256" key="3">
    <source>
        <dbReference type="ARBA" id="ARBA00022692"/>
    </source>
</evidence>
<evidence type="ECO:0000256" key="15">
    <source>
        <dbReference type="ARBA" id="ARBA00034104"/>
    </source>
</evidence>
<evidence type="ECO:0000313" key="21">
    <source>
        <dbReference type="WBParaSite" id="nRc.2.0.1.t43592-RA"/>
    </source>
</evidence>
<keyword evidence="2" id="KW-1003">Cell membrane</keyword>
<keyword evidence="3 16" id="KW-0812">Transmembrane</keyword>
<dbReference type="GO" id="GO:0005230">
    <property type="term" value="F:extracellular ligand-gated monoatomic ion channel activity"/>
    <property type="evidence" value="ECO:0007669"/>
    <property type="project" value="InterPro"/>
</dbReference>
<evidence type="ECO:0000256" key="1">
    <source>
        <dbReference type="ARBA" id="ARBA00022448"/>
    </source>
</evidence>
<feature type="region of interest" description="Disordered" evidence="17">
    <location>
        <begin position="422"/>
        <end position="462"/>
    </location>
</feature>
<dbReference type="CDD" id="cd18993">
    <property type="entry name" value="LGIC_ECD_GluCl"/>
    <property type="match status" value="1"/>
</dbReference>
<evidence type="ECO:0000256" key="9">
    <source>
        <dbReference type="ARBA" id="ARBA00023157"/>
    </source>
</evidence>
<dbReference type="InterPro" id="IPR006202">
    <property type="entry name" value="Neur_chan_lig-bd"/>
</dbReference>
<evidence type="ECO:0000256" key="16">
    <source>
        <dbReference type="RuleBase" id="RU000687"/>
    </source>
</evidence>
<reference evidence="21" key="1">
    <citation type="submission" date="2022-11" db="UniProtKB">
        <authorList>
            <consortium name="WormBaseParasite"/>
        </authorList>
    </citation>
    <scope>IDENTIFICATION</scope>
</reference>
<name>A0A915KXB1_ROMCU</name>
<dbReference type="Pfam" id="PF02932">
    <property type="entry name" value="Neur_chan_memb"/>
    <property type="match status" value="1"/>
</dbReference>
<dbReference type="Proteomes" id="UP000887565">
    <property type="component" value="Unplaced"/>
</dbReference>
<dbReference type="Pfam" id="PF02931">
    <property type="entry name" value="Neur_chan_LBD"/>
    <property type="match status" value="1"/>
</dbReference>
<dbReference type="InterPro" id="IPR006028">
    <property type="entry name" value="GABAA/Glycine_rcpt"/>
</dbReference>
<dbReference type="InterPro" id="IPR036719">
    <property type="entry name" value="Neuro-gated_channel_TM_sf"/>
</dbReference>
<sequence>LSAKPLSFNSTENRLNESIINRLKRQYSASVDQLLANGNTDSDDNSPSKSGREKLTEQDVISRILHSYNWRVRPSGLNTSNKDTGGPVIVTVNIYLRSVSKIDDVNMEYSTQFTFREEWWDTRLAYKKLSTDERTSLPPFVILAHGQLIWMPDTFFQNEKEARKHDIDKPNVLLRIYPDGKILYSVRLSMVLSCPMGLEYYPLDNQTCLIELANAYTTEDIKYEWKTEEPVQLKKGIEKSLPSFKLMSTKTGYCTSKTATGEYSCLRTTLFLKREYSFYIIQLYIPSFMLVVVSWVNFWIDKDAVPARVSLGVTTLLTMTTQASGVNAKLPPVSYTKAIDVWIGVCLAFIFGALLEFALVNYAGRQEFLEKERKKPAANLSSLPNTIPVRIPNQNSMKPFDNAPIASTTFWNSTAITSSPLTRQKSSFEMENKAHHSPLTKHTSGGGVLPPPMNGGSNQHKSFSIKASVPYGDLSIRSVTQQQNVNACPQCSFERETTVSRVQVASGLYNKSTLT</sequence>
<evidence type="ECO:0000259" key="19">
    <source>
        <dbReference type="Pfam" id="PF02932"/>
    </source>
</evidence>
<dbReference type="GO" id="GO:0045211">
    <property type="term" value="C:postsynaptic membrane"/>
    <property type="evidence" value="ECO:0007669"/>
    <property type="project" value="UniProtKB-SubCell"/>
</dbReference>
<dbReference type="Gene3D" id="2.70.170.10">
    <property type="entry name" value="Neurotransmitter-gated ion-channel ligand-binding domain"/>
    <property type="match status" value="1"/>
</dbReference>
<evidence type="ECO:0000256" key="2">
    <source>
        <dbReference type="ARBA" id="ARBA00022475"/>
    </source>
</evidence>
<dbReference type="SUPFAM" id="SSF63712">
    <property type="entry name" value="Nicotinic receptor ligand binding domain-like"/>
    <property type="match status" value="1"/>
</dbReference>
<keyword evidence="5 16" id="KW-1133">Transmembrane helix</keyword>
<evidence type="ECO:0000256" key="14">
    <source>
        <dbReference type="ARBA" id="ARBA00023303"/>
    </source>
</evidence>
<feature type="transmembrane region" description="Helical" evidence="16">
    <location>
        <begin position="341"/>
        <end position="364"/>
    </location>
</feature>
<protein>
    <submittedName>
        <fullName evidence="21">Glutamate-gated chloride channel</fullName>
    </submittedName>
</protein>
<dbReference type="FunFam" id="1.20.58.390:FF:000067">
    <property type="entry name" value="Glycine receptor subunit alpha-2"/>
    <property type="match status" value="1"/>
</dbReference>
<feature type="domain" description="Neurotransmitter-gated ion-channel ligand-binding" evidence="18">
    <location>
        <begin position="58"/>
        <end position="275"/>
    </location>
</feature>
<dbReference type="Gene3D" id="1.20.58.390">
    <property type="entry name" value="Neurotransmitter-gated ion-channel transmembrane domain"/>
    <property type="match status" value="1"/>
</dbReference>
<feature type="compositionally biased region" description="Polar residues" evidence="17">
    <location>
        <begin position="35"/>
        <end position="49"/>
    </location>
</feature>
<dbReference type="PROSITE" id="PS00236">
    <property type="entry name" value="NEUROTR_ION_CHANNEL"/>
    <property type="match status" value="1"/>
</dbReference>
<evidence type="ECO:0000256" key="8">
    <source>
        <dbReference type="ARBA" id="ARBA00023136"/>
    </source>
</evidence>
<organism evidence="20 21">
    <name type="scientific">Romanomermis culicivorax</name>
    <name type="common">Nematode worm</name>
    <dbReference type="NCBI Taxonomy" id="13658"/>
    <lineage>
        <taxon>Eukaryota</taxon>
        <taxon>Metazoa</taxon>
        <taxon>Ecdysozoa</taxon>
        <taxon>Nematoda</taxon>
        <taxon>Enoplea</taxon>
        <taxon>Dorylaimia</taxon>
        <taxon>Mermithida</taxon>
        <taxon>Mermithoidea</taxon>
        <taxon>Mermithidae</taxon>
        <taxon>Romanomermis</taxon>
    </lineage>
</organism>
<evidence type="ECO:0000256" key="6">
    <source>
        <dbReference type="ARBA" id="ARBA00023018"/>
    </source>
</evidence>
<keyword evidence="9" id="KW-1015">Disulfide bond</keyword>
<keyword evidence="12" id="KW-0868">Chloride</keyword>
<dbReference type="GO" id="GO:0005254">
    <property type="term" value="F:chloride channel activity"/>
    <property type="evidence" value="ECO:0007669"/>
    <property type="project" value="UniProtKB-KW"/>
</dbReference>
<evidence type="ECO:0000256" key="10">
    <source>
        <dbReference type="ARBA" id="ARBA00023173"/>
    </source>
</evidence>
<dbReference type="InterPro" id="IPR036734">
    <property type="entry name" value="Neur_chan_lig-bd_sf"/>
</dbReference>
<dbReference type="PRINTS" id="PR00252">
    <property type="entry name" value="NRIONCHANNEL"/>
</dbReference>
<keyword evidence="14 16" id="KW-0407">Ion channel</keyword>
<accession>A0A915KXB1</accession>